<keyword evidence="5 8" id="KW-1133">Transmembrane helix</keyword>
<dbReference type="GO" id="GO:0045436">
    <property type="term" value="F:lycopene beta cyclase activity"/>
    <property type="evidence" value="ECO:0007669"/>
    <property type="project" value="UniProtKB-ARBA"/>
</dbReference>
<feature type="domain" description="Lycopene cyclase" evidence="9">
    <location>
        <begin position="2"/>
        <end position="94"/>
    </location>
</feature>
<protein>
    <recommendedName>
        <fullName evidence="9">Lycopene cyclase domain-containing protein</fullName>
    </recommendedName>
</protein>
<reference evidence="10 11" key="1">
    <citation type="journal article" date="2015" name="Microbiome">
        <title>Genomic resolution of linkages in carbon, nitrogen, and sulfur cycling among widespread estuary sediment bacteria.</title>
        <authorList>
            <person name="Baker B.J."/>
            <person name="Lazar C.S."/>
            <person name="Teske A.P."/>
            <person name="Dick G.J."/>
        </authorList>
    </citation>
    <scope>NUCLEOTIDE SEQUENCE [LARGE SCALE GENOMIC DNA]</scope>
    <source>
        <strain evidence="10">SM23_60</strain>
    </source>
</reference>
<comment type="pathway">
    <text evidence="2">Carotenoid biosynthesis.</text>
</comment>
<evidence type="ECO:0000256" key="6">
    <source>
        <dbReference type="ARBA" id="ARBA00023136"/>
    </source>
</evidence>
<evidence type="ECO:0000256" key="8">
    <source>
        <dbReference type="SAM" id="Phobius"/>
    </source>
</evidence>
<evidence type="ECO:0000256" key="3">
    <source>
        <dbReference type="ARBA" id="ARBA00022692"/>
    </source>
</evidence>
<dbReference type="Pfam" id="PF18916">
    <property type="entry name" value="Lycopene_cyc"/>
    <property type="match status" value="2"/>
</dbReference>
<dbReference type="EMBL" id="LJUO01000021">
    <property type="protein sequence ID" value="KPK72838.1"/>
    <property type="molecule type" value="Genomic_DNA"/>
</dbReference>
<keyword evidence="6 8" id="KW-0472">Membrane</keyword>
<gene>
    <name evidence="10" type="ORF">AMJ87_03495</name>
</gene>
<sequence length="226" mass="26358">MSLYLLINIIILSIPLLLTFAPKVYYYRKMKSLFIAILVISSLFIVWDALATARGDWAFNEKYIVGYRIFGLPLEEILFFLTVPYSCIFLYETFRTYLKKREVFYSVHLYNILAILCFAISILFINRAYTATVFIITGVLLTSARFCFKSLFSSSIYWLYIVVCTLLFAIFNHVLTSFPVVAYSPQAITGLRVGTIPIEDFFYNYSLLSLYLIIYLFAENKWGREQ</sequence>
<dbReference type="GO" id="GO:0016020">
    <property type="term" value="C:membrane"/>
    <property type="evidence" value="ECO:0007669"/>
    <property type="project" value="UniProtKB-SubCell"/>
</dbReference>
<evidence type="ECO:0000313" key="10">
    <source>
        <dbReference type="EMBL" id="KPK72838.1"/>
    </source>
</evidence>
<accession>A0A0S8GII9</accession>
<feature type="transmembrane region" description="Helical" evidence="8">
    <location>
        <begin position="33"/>
        <end position="50"/>
    </location>
</feature>
<dbReference type="InterPro" id="IPR017825">
    <property type="entry name" value="Lycopene_cyclase_dom"/>
</dbReference>
<dbReference type="NCBIfam" id="TIGR03462">
    <property type="entry name" value="CarR_dom_SF"/>
    <property type="match status" value="2"/>
</dbReference>
<keyword evidence="3 8" id="KW-0812">Transmembrane</keyword>
<feature type="transmembrane region" description="Helical" evidence="8">
    <location>
        <begin position="70"/>
        <end position="91"/>
    </location>
</feature>
<dbReference type="Proteomes" id="UP000051096">
    <property type="component" value="Unassembled WGS sequence"/>
</dbReference>
<feature type="transmembrane region" description="Helical" evidence="8">
    <location>
        <begin position="131"/>
        <end position="148"/>
    </location>
</feature>
<evidence type="ECO:0000256" key="2">
    <source>
        <dbReference type="ARBA" id="ARBA00004829"/>
    </source>
</evidence>
<dbReference type="AlphaFoldDB" id="A0A0S8GII9"/>
<dbReference type="GO" id="GO:0016872">
    <property type="term" value="F:intramolecular lyase activity"/>
    <property type="evidence" value="ECO:0007669"/>
    <property type="project" value="InterPro"/>
</dbReference>
<evidence type="ECO:0000256" key="5">
    <source>
        <dbReference type="ARBA" id="ARBA00022989"/>
    </source>
</evidence>
<feature type="transmembrane region" description="Helical" evidence="8">
    <location>
        <begin position="157"/>
        <end position="181"/>
    </location>
</feature>
<proteinExistence type="predicted"/>
<name>A0A0S8GII9_UNCW3</name>
<evidence type="ECO:0000256" key="4">
    <source>
        <dbReference type="ARBA" id="ARBA00022746"/>
    </source>
</evidence>
<comment type="caution">
    <text evidence="10">The sequence shown here is derived from an EMBL/GenBank/DDBJ whole genome shotgun (WGS) entry which is preliminary data.</text>
</comment>
<dbReference type="PATRIC" id="fig|1703780.3.peg.1395"/>
<keyword evidence="4" id="KW-0125">Carotenoid biosynthesis</keyword>
<evidence type="ECO:0000259" key="9">
    <source>
        <dbReference type="Pfam" id="PF18916"/>
    </source>
</evidence>
<feature type="domain" description="Lycopene cyclase" evidence="9">
    <location>
        <begin position="126"/>
        <end position="217"/>
    </location>
</feature>
<feature type="transmembrane region" description="Helical" evidence="8">
    <location>
        <begin position="6"/>
        <end position="26"/>
    </location>
</feature>
<organism evidence="10 11">
    <name type="scientific">candidate division WOR_3 bacterium SM23_60</name>
    <dbReference type="NCBI Taxonomy" id="1703780"/>
    <lineage>
        <taxon>Bacteria</taxon>
        <taxon>Bacteria division WOR-3</taxon>
    </lineage>
</organism>
<evidence type="ECO:0000256" key="1">
    <source>
        <dbReference type="ARBA" id="ARBA00004141"/>
    </source>
</evidence>
<evidence type="ECO:0000313" key="11">
    <source>
        <dbReference type="Proteomes" id="UP000051096"/>
    </source>
</evidence>
<comment type="subcellular location">
    <subcellularLocation>
        <location evidence="1">Membrane</location>
        <topology evidence="1">Multi-pass membrane protein</topology>
    </subcellularLocation>
</comment>
<dbReference type="GO" id="GO:0016117">
    <property type="term" value="P:carotenoid biosynthetic process"/>
    <property type="evidence" value="ECO:0007669"/>
    <property type="project" value="UniProtKB-KW"/>
</dbReference>
<feature type="transmembrane region" description="Helical" evidence="8">
    <location>
        <begin position="201"/>
        <end position="218"/>
    </location>
</feature>
<keyword evidence="7" id="KW-0413">Isomerase</keyword>
<evidence type="ECO:0000256" key="7">
    <source>
        <dbReference type="ARBA" id="ARBA00023235"/>
    </source>
</evidence>
<feature type="transmembrane region" description="Helical" evidence="8">
    <location>
        <begin position="103"/>
        <end position="125"/>
    </location>
</feature>